<proteinExistence type="predicted"/>
<keyword evidence="2" id="KW-1185">Reference proteome</keyword>
<evidence type="ECO:0000313" key="2">
    <source>
        <dbReference type="Proteomes" id="UP000279236"/>
    </source>
</evidence>
<protein>
    <submittedName>
        <fullName evidence="1">Uncharacterized protein</fullName>
    </submittedName>
</protein>
<organism evidence="1 2">
    <name type="scientific">Apiotrichum porosum</name>
    <dbReference type="NCBI Taxonomy" id="105984"/>
    <lineage>
        <taxon>Eukaryota</taxon>
        <taxon>Fungi</taxon>
        <taxon>Dikarya</taxon>
        <taxon>Basidiomycota</taxon>
        <taxon>Agaricomycotina</taxon>
        <taxon>Tremellomycetes</taxon>
        <taxon>Trichosporonales</taxon>
        <taxon>Trichosporonaceae</taxon>
        <taxon>Apiotrichum</taxon>
    </lineage>
</organism>
<dbReference type="GeneID" id="39594167"/>
<gene>
    <name evidence="1" type="ORF">EHS24_009624</name>
</gene>
<accession>A0A427XMA8</accession>
<dbReference type="EMBL" id="RSCE01000009">
    <property type="protein sequence ID" value="RSH79953.1"/>
    <property type="molecule type" value="Genomic_DNA"/>
</dbReference>
<dbReference type="RefSeq" id="XP_028475062.1">
    <property type="nucleotide sequence ID" value="XM_028624894.1"/>
</dbReference>
<name>A0A427XMA8_9TREE</name>
<sequence>MVLVIDHRMFPELVEAIFFLHNPDKRALFRIRATCREYRRKAEALLNRRLILRSTELDPRPTLYTMLNDVEIKLGQFELENEDDQRENKADERPAQSNLNTHCITRHSQVVDLSWENQHLLSSVADALCGIPVFRYGFCHSTSTSRLDITYKTRSLIVSHPPNRQQLTTPAPQSWATWRKLAIQRIVVNIHYSNDAMLDVPFELFTAPCVKEVVYIVTHDPDQYPTKDVLNNFARCLSCMGVPSVHKCTVVVQREGKYSSAQYTTPFRKYVVQLLSRQPHNCSTERAEFASVKFHVITYKDYSAAIGPTEFDVERGL</sequence>
<reference evidence="1 2" key="1">
    <citation type="submission" date="2018-11" db="EMBL/GenBank/DDBJ databases">
        <title>Genome sequence of Apiotrichum porosum DSM 27194.</title>
        <authorList>
            <person name="Aliyu H."/>
            <person name="Gorte O."/>
            <person name="Ochsenreither K."/>
        </authorList>
    </citation>
    <scope>NUCLEOTIDE SEQUENCE [LARGE SCALE GENOMIC DNA]</scope>
    <source>
        <strain evidence="1 2">DSM 27194</strain>
    </source>
</reference>
<dbReference type="Proteomes" id="UP000279236">
    <property type="component" value="Unassembled WGS sequence"/>
</dbReference>
<evidence type="ECO:0000313" key="1">
    <source>
        <dbReference type="EMBL" id="RSH79953.1"/>
    </source>
</evidence>
<comment type="caution">
    <text evidence="1">The sequence shown here is derived from an EMBL/GenBank/DDBJ whole genome shotgun (WGS) entry which is preliminary data.</text>
</comment>
<dbReference type="AlphaFoldDB" id="A0A427XMA8"/>